<accession>I7M224</accession>
<feature type="compositionally biased region" description="Polar residues" evidence="2">
    <location>
        <begin position="550"/>
        <end position="562"/>
    </location>
</feature>
<feature type="compositionally biased region" description="Basic and acidic residues" evidence="2">
    <location>
        <begin position="563"/>
        <end position="572"/>
    </location>
</feature>
<dbReference type="GeneID" id="7834484"/>
<dbReference type="InParanoid" id="I7M224"/>
<keyword evidence="4" id="KW-1185">Reference proteome</keyword>
<feature type="region of interest" description="Disordered" evidence="2">
    <location>
        <begin position="34"/>
        <end position="193"/>
    </location>
</feature>
<evidence type="ECO:0000313" key="4">
    <source>
        <dbReference type="Proteomes" id="UP000009168"/>
    </source>
</evidence>
<dbReference type="KEGG" id="tet:TTHERM_00285750"/>
<gene>
    <name evidence="3" type="ORF">TTHERM_00285750</name>
</gene>
<feature type="compositionally biased region" description="Low complexity" evidence="2">
    <location>
        <begin position="153"/>
        <end position="181"/>
    </location>
</feature>
<organism evidence="3 4">
    <name type="scientific">Tetrahymena thermophila (strain SB210)</name>
    <dbReference type="NCBI Taxonomy" id="312017"/>
    <lineage>
        <taxon>Eukaryota</taxon>
        <taxon>Sar</taxon>
        <taxon>Alveolata</taxon>
        <taxon>Ciliophora</taxon>
        <taxon>Intramacronucleata</taxon>
        <taxon>Oligohymenophorea</taxon>
        <taxon>Hymenostomatida</taxon>
        <taxon>Tetrahymenina</taxon>
        <taxon>Tetrahymenidae</taxon>
        <taxon>Tetrahymena</taxon>
    </lineage>
</organism>
<reference evidence="4" key="1">
    <citation type="journal article" date="2006" name="PLoS Biol.">
        <title>Macronuclear genome sequence of the ciliate Tetrahymena thermophila, a model eukaryote.</title>
        <authorList>
            <person name="Eisen J.A."/>
            <person name="Coyne R.S."/>
            <person name="Wu M."/>
            <person name="Wu D."/>
            <person name="Thiagarajan M."/>
            <person name="Wortman J.R."/>
            <person name="Badger J.H."/>
            <person name="Ren Q."/>
            <person name="Amedeo P."/>
            <person name="Jones K.M."/>
            <person name="Tallon L.J."/>
            <person name="Delcher A.L."/>
            <person name="Salzberg S.L."/>
            <person name="Silva J.C."/>
            <person name="Haas B.J."/>
            <person name="Majoros W.H."/>
            <person name="Farzad M."/>
            <person name="Carlton J.M."/>
            <person name="Smith R.K. Jr."/>
            <person name="Garg J."/>
            <person name="Pearlman R.E."/>
            <person name="Karrer K.M."/>
            <person name="Sun L."/>
            <person name="Manning G."/>
            <person name="Elde N.C."/>
            <person name="Turkewitz A.P."/>
            <person name="Asai D.J."/>
            <person name="Wilkes D.E."/>
            <person name="Wang Y."/>
            <person name="Cai H."/>
            <person name="Collins K."/>
            <person name="Stewart B.A."/>
            <person name="Lee S.R."/>
            <person name="Wilamowska K."/>
            <person name="Weinberg Z."/>
            <person name="Ruzzo W.L."/>
            <person name="Wloga D."/>
            <person name="Gaertig J."/>
            <person name="Frankel J."/>
            <person name="Tsao C.-C."/>
            <person name="Gorovsky M.A."/>
            <person name="Keeling P.J."/>
            <person name="Waller R.F."/>
            <person name="Patron N.J."/>
            <person name="Cherry J.M."/>
            <person name="Stover N.A."/>
            <person name="Krieger C.J."/>
            <person name="del Toro C."/>
            <person name="Ryder H.F."/>
            <person name="Williamson S.C."/>
            <person name="Barbeau R.A."/>
            <person name="Hamilton E.P."/>
            <person name="Orias E."/>
        </authorList>
    </citation>
    <scope>NUCLEOTIDE SEQUENCE [LARGE SCALE GENOMIC DNA]</scope>
    <source>
        <strain evidence="4">SB210</strain>
    </source>
</reference>
<evidence type="ECO:0000313" key="3">
    <source>
        <dbReference type="EMBL" id="EAR98344.2"/>
    </source>
</evidence>
<proteinExistence type="predicted"/>
<sequence length="1557" mass="179780">MQNFSAQDITYANYKEKMDLILKNCKQNEIILKNQQRKSISRSNSREKSLNAKQKQPAPNQKQAQNNQGTINSQQQGSKKNLTRNRNLSITTSCDKKQSNNQFSNSKIQQNGNSTCTNSKAASSYPVQSGSMSVQNKTKKTPLGTRNQAHQQNSVSKKNNTNSNNNNNINSNSNNANNINSHQLSNSLTPGLRGEQYHNFSSFFSSQSTKNNINNNLLNNSIQGNQQPQKNSDKITLFLQHLQSSDSPMKQIQQIQDKLQSYHHSNNNVGALHQSINNNKIVNQQNLNSSLTNQTMNLNNSYCHNNLDNQQQMLQQGLIPRQRINSNDCVFNINQSSITGGMQSEQYDPYRASFSHQESLQLNEQATSQQNQKGVAQINLKLNQLSKTIKNISPSKNNFPTKKNVFSLHSSTSSVDPQKCLLNQFEEQFTPSSQMVQQNKFIDLSGANIQISDIILDKKMNINELNSSNDKLNILSLKEIPIQMKGNSHQPKQYNSETYDVNNEACDEMFAASMPANCKLNEDYLRTPKQNVFSEISKSQQLPYQHTPITNNQIKQSQMNNQKQDEKNRSKSVVDQEYLQFDAVSANQQNQEKMFQKRRALTIADDSYEVLNNDNNKLFADSMQVNHTYHGDNNSMQLNKVSKKLLIPKIKNFDQMIEEKNQQMDYEIPPHVYNETFQGEEYTSSQTTSDIRSETYDSLNQTQNIDNNLNQDSISIHPTMKSNPMQGYRNIMKAMEISGKDNDVEIRALKITIRKLQYRDAVLRQKIAKMSTQSQEQLQTIQKLDTENSELINQVNAYAEQHEIHEQQISQLQYEMQQFQQQFQHISSDGLNKSSDQTFKDSYEQTIEALRQKLVDYEQTIYELREQVQEYEKNEENLKLQVNQREEEIQKQQYEFLEKLAEFQEENIRINNQVKTQQEQTQKNDEKASLTKQIADLNSENEKLYDQITSLLKENEQYKQQREVVSNVNDLSLKSLKLLDDNSKLIEENRALQANILILNKDNQQLKEGLQSLQQQIQQQQEIITKRAEENAYKKLVEDSQNTIKEMKQINQELLFNISNLELQNKELSTRCSTLEVKLNSQNESIKQYSNSQSKEQSPKEKSLLEKITNLQKEIVAEKEKSESLEKKIVQMSQKNSLNQSVQSKQEYQCEEINRIRVENDELRKELEDQYKEKECLEEVLKNYLLQRELEKLKMNGDQNTLKDQEQDEEIAEVFQSDSKINAFLNSQQRTNMDLNSQLLNYFSNSNQNKPSSVIQNQAENYNLYKRNSNCTITNGNNTNYQISITDCSQLSLLEEDNGNRINEDEEMDPNDELKQNYKKCSFKGGIENPQMQDQQNISNIQHIVSTNTNINNNNFNNNNNTVNSNNQLKKSSASSSHFLREIDSNIQILINNNSNNTLLNNIQHLLNTSSSSNLLSKENNINYNSNNNTNNLINNNPNLHHQYQNISISPSSSKPHQNYQQVQVLQNNQPQSNLPHLNPSTKQGTYLLNQKSKENDNPYSNNSYPVTNNPQLAQQNSNQLFYQQKAISEKVSYQQQCANQVKQMQNKENQFIKSQH</sequence>
<feature type="region of interest" description="Disordered" evidence="2">
    <location>
        <begin position="1492"/>
        <end position="1512"/>
    </location>
</feature>
<feature type="region of interest" description="Disordered" evidence="2">
    <location>
        <begin position="1418"/>
        <end position="1440"/>
    </location>
</feature>
<feature type="compositionally biased region" description="Low complexity" evidence="2">
    <location>
        <begin position="1418"/>
        <end position="1439"/>
    </location>
</feature>
<feature type="compositionally biased region" description="Polar residues" evidence="2">
    <location>
        <begin position="69"/>
        <end position="136"/>
    </location>
</feature>
<evidence type="ECO:0000256" key="2">
    <source>
        <dbReference type="SAM" id="MobiDB-lite"/>
    </source>
</evidence>
<keyword evidence="1" id="KW-0175">Coiled coil</keyword>
<dbReference type="RefSeq" id="XP_001018589.2">
    <property type="nucleotide sequence ID" value="XM_001018589.2"/>
</dbReference>
<feature type="coiled-coil region" evidence="1">
    <location>
        <begin position="774"/>
        <end position="1187"/>
    </location>
</feature>
<dbReference type="Proteomes" id="UP000009168">
    <property type="component" value="Unassembled WGS sequence"/>
</dbReference>
<feature type="compositionally biased region" description="Polar residues" evidence="2">
    <location>
        <begin position="1498"/>
        <end position="1512"/>
    </location>
</feature>
<evidence type="ECO:0000256" key="1">
    <source>
        <dbReference type="SAM" id="Coils"/>
    </source>
</evidence>
<name>I7M224_TETTS</name>
<feature type="region of interest" description="Disordered" evidence="2">
    <location>
        <begin position="550"/>
        <end position="572"/>
    </location>
</feature>
<feature type="compositionally biased region" description="Low complexity" evidence="2">
    <location>
        <begin position="51"/>
        <end position="68"/>
    </location>
</feature>
<dbReference type="EMBL" id="GG662651">
    <property type="protein sequence ID" value="EAR98344.2"/>
    <property type="molecule type" value="Genomic_DNA"/>
</dbReference>
<protein>
    <submittedName>
        <fullName evidence="3">Uncharacterized protein</fullName>
    </submittedName>
</protein>